<keyword evidence="6" id="KW-1015">Disulfide bond</keyword>
<dbReference type="FunFam" id="3.90.70.10:FF:000103">
    <property type="entry name" value="Hypothetical LOC496748"/>
    <property type="match status" value="1"/>
</dbReference>
<dbReference type="PROSITE" id="PS00139">
    <property type="entry name" value="THIOL_PROTEASE_CYS"/>
    <property type="match status" value="1"/>
</dbReference>
<evidence type="ECO:0000313" key="11">
    <source>
        <dbReference type="WBParaSite" id="PDA_v2.g9387.t1"/>
    </source>
</evidence>
<evidence type="ECO:0000259" key="9">
    <source>
        <dbReference type="SMART" id="SM00848"/>
    </source>
</evidence>
<evidence type="ECO:0000256" key="7">
    <source>
        <dbReference type="SAM" id="SignalP"/>
    </source>
</evidence>
<evidence type="ECO:0000259" key="8">
    <source>
        <dbReference type="SMART" id="SM00645"/>
    </source>
</evidence>
<feature type="signal peptide" evidence="7">
    <location>
        <begin position="1"/>
        <end position="18"/>
    </location>
</feature>
<dbReference type="Gene3D" id="3.90.70.10">
    <property type="entry name" value="Cysteine proteinases"/>
    <property type="match status" value="1"/>
</dbReference>
<dbReference type="SUPFAM" id="SSF54001">
    <property type="entry name" value="Cysteine proteinases"/>
    <property type="match status" value="1"/>
</dbReference>
<keyword evidence="3" id="KW-0378">Hydrolase</keyword>
<evidence type="ECO:0000256" key="6">
    <source>
        <dbReference type="ARBA" id="ARBA00023157"/>
    </source>
</evidence>
<dbReference type="CDD" id="cd02248">
    <property type="entry name" value="Peptidase_C1A"/>
    <property type="match status" value="1"/>
</dbReference>
<dbReference type="InterPro" id="IPR000169">
    <property type="entry name" value="Pept_cys_AS"/>
</dbReference>
<dbReference type="GO" id="GO:0008234">
    <property type="term" value="F:cysteine-type peptidase activity"/>
    <property type="evidence" value="ECO:0007669"/>
    <property type="project" value="UniProtKB-KW"/>
</dbReference>
<feature type="chain" id="PRO_5036951433" evidence="7">
    <location>
        <begin position="19"/>
        <end position="317"/>
    </location>
</feature>
<dbReference type="GO" id="GO:0006508">
    <property type="term" value="P:proteolysis"/>
    <property type="evidence" value="ECO:0007669"/>
    <property type="project" value="UniProtKB-KW"/>
</dbReference>
<sequence>MTRLTLLLFFVFVATVSAFLPRNEYEAFKKFQKDFDIKYSDPEEHKQRFLNFKENLKEIDRLNAEHKTAEFGITQFSAMTYEEFGKVMLMDQPYRSKEGIAFQHSGTTPDAVDWRTQKVVSHIKNQGQCGSCWAFATTAALESQIAIHHKEYKLFSEQQLLDCVTDNYGCTGGYLDTAYRYMGWYGQVLEDQYEYVASKQDCAVPNGVNHTKIDGFYDIVGGEDDIANFVAQNGPVSFSIMCPKEMMHYKSGIFDVPDCKATMLGWHALAIVGYTPDSWIIKNSWGAKWGEAGYIRFKRGVALCEMDSGAGGPIIKK</sequence>
<evidence type="ECO:0000256" key="1">
    <source>
        <dbReference type="ARBA" id="ARBA00008455"/>
    </source>
</evidence>
<dbReference type="PRINTS" id="PR00705">
    <property type="entry name" value="PAPAIN"/>
</dbReference>
<keyword evidence="4" id="KW-0788">Thiol protease</keyword>
<dbReference type="InterPro" id="IPR013201">
    <property type="entry name" value="Prot_inhib_I29"/>
</dbReference>
<feature type="domain" description="Peptidase C1A papain C-terminal" evidence="8">
    <location>
        <begin position="108"/>
        <end position="314"/>
    </location>
</feature>
<protein>
    <submittedName>
        <fullName evidence="11">Cathepsin L</fullName>
    </submittedName>
</protein>
<dbReference type="SMART" id="SM00848">
    <property type="entry name" value="Inhibitor_I29"/>
    <property type="match status" value="1"/>
</dbReference>
<dbReference type="Pfam" id="PF00112">
    <property type="entry name" value="Peptidase_C1"/>
    <property type="match status" value="1"/>
</dbReference>
<proteinExistence type="inferred from homology"/>
<dbReference type="InterPro" id="IPR000668">
    <property type="entry name" value="Peptidase_C1A_C"/>
</dbReference>
<evidence type="ECO:0000256" key="4">
    <source>
        <dbReference type="ARBA" id="ARBA00022807"/>
    </source>
</evidence>
<evidence type="ECO:0000313" key="10">
    <source>
        <dbReference type="Proteomes" id="UP000887578"/>
    </source>
</evidence>
<keyword evidence="5" id="KW-0865">Zymogen</keyword>
<feature type="domain" description="Cathepsin propeptide inhibitor" evidence="9">
    <location>
        <begin position="28"/>
        <end position="84"/>
    </location>
</feature>
<reference evidence="11" key="1">
    <citation type="submission" date="2022-11" db="UniProtKB">
        <authorList>
            <consortium name="WormBaseParasite"/>
        </authorList>
    </citation>
    <scope>IDENTIFICATION</scope>
</reference>
<dbReference type="AlphaFoldDB" id="A0A914QZN1"/>
<dbReference type="PANTHER" id="PTHR12411">
    <property type="entry name" value="CYSTEINE PROTEASE FAMILY C1-RELATED"/>
    <property type="match status" value="1"/>
</dbReference>
<evidence type="ECO:0000256" key="2">
    <source>
        <dbReference type="ARBA" id="ARBA00022670"/>
    </source>
</evidence>
<keyword evidence="10" id="KW-1185">Reference proteome</keyword>
<evidence type="ECO:0000256" key="5">
    <source>
        <dbReference type="ARBA" id="ARBA00023145"/>
    </source>
</evidence>
<name>A0A914QZN1_9BILA</name>
<accession>A0A914QZN1</accession>
<dbReference type="InterPro" id="IPR013128">
    <property type="entry name" value="Peptidase_C1A"/>
</dbReference>
<dbReference type="InterPro" id="IPR038765">
    <property type="entry name" value="Papain-like_cys_pep_sf"/>
</dbReference>
<keyword evidence="7" id="KW-0732">Signal</keyword>
<dbReference type="Pfam" id="PF08246">
    <property type="entry name" value="Inhibitor_I29"/>
    <property type="match status" value="1"/>
</dbReference>
<comment type="similarity">
    <text evidence="1">Belongs to the peptidase C1 family.</text>
</comment>
<dbReference type="Proteomes" id="UP000887578">
    <property type="component" value="Unplaced"/>
</dbReference>
<evidence type="ECO:0000256" key="3">
    <source>
        <dbReference type="ARBA" id="ARBA00022801"/>
    </source>
</evidence>
<dbReference type="InterPro" id="IPR039417">
    <property type="entry name" value="Peptidase_C1A_papain-like"/>
</dbReference>
<organism evidence="10 11">
    <name type="scientific">Panagrolaimus davidi</name>
    <dbReference type="NCBI Taxonomy" id="227884"/>
    <lineage>
        <taxon>Eukaryota</taxon>
        <taxon>Metazoa</taxon>
        <taxon>Ecdysozoa</taxon>
        <taxon>Nematoda</taxon>
        <taxon>Chromadorea</taxon>
        <taxon>Rhabditida</taxon>
        <taxon>Tylenchina</taxon>
        <taxon>Panagrolaimomorpha</taxon>
        <taxon>Panagrolaimoidea</taxon>
        <taxon>Panagrolaimidae</taxon>
        <taxon>Panagrolaimus</taxon>
    </lineage>
</organism>
<dbReference type="WBParaSite" id="PDA_v2.g9387.t1">
    <property type="protein sequence ID" value="PDA_v2.g9387.t1"/>
    <property type="gene ID" value="PDA_v2.g9387"/>
</dbReference>
<dbReference type="SMART" id="SM00645">
    <property type="entry name" value="Pept_C1"/>
    <property type="match status" value="1"/>
</dbReference>
<keyword evidence="2" id="KW-0645">Protease</keyword>